<proteinExistence type="predicted"/>
<evidence type="ECO:0000313" key="3">
    <source>
        <dbReference type="Proteomes" id="UP000032142"/>
    </source>
</evidence>
<sequence>MRNGPKTKKMGERTKSIWPGLPRTGRPHDRVPLASGRTGGSKELLKKSRLIHLRSRIHHQD</sequence>
<reference evidence="3" key="1">
    <citation type="submission" date="2014-09" db="EMBL/GenBank/DDBJ databases">
        <authorList>
            <person name="Mudge J."/>
            <person name="Ramaraj T."/>
            <person name="Lindquist I.E."/>
            <person name="Bharti A.K."/>
            <person name="Sundararajan A."/>
            <person name="Cameron C.T."/>
            <person name="Woodward J.E."/>
            <person name="May G.D."/>
            <person name="Brubaker C."/>
            <person name="Broadhvest J."/>
            <person name="Wilkins T.A."/>
        </authorList>
    </citation>
    <scope>NUCLEOTIDE SEQUENCE</scope>
    <source>
        <strain evidence="3">cv. AKA8401</strain>
    </source>
</reference>
<dbReference type="EMBL" id="KN442725">
    <property type="protein sequence ID" value="KHG27874.1"/>
    <property type="molecule type" value="Genomic_DNA"/>
</dbReference>
<protein>
    <submittedName>
        <fullName evidence="2">Ectonucleoside triphosphate diphosphohydrolase 7</fullName>
    </submittedName>
</protein>
<evidence type="ECO:0000313" key="2">
    <source>
        <dbReference type="EMBL" id="KHG27874.1"/>
    </source>
</evidence>
<accession>A0A0B0PTW9</accession>
<dbReference type="Proteomes" id="UP000032142">
    <property type="component" value="Unassembled WGS sequence"/>
</dbReference>
<keyword evidence="2" id="KW-0378">Hydrolase</keyword>
<feature type="region of interest" description="Disordered" evidence="1">
    <location>
        <begin position="1"/>
        <end position="42"/>
    </location>
</feature>
<organism evidence="2 3">
    <name type="scientific">Gossypium arboreum</name>
    <name type="common">Tree cotton</name>
    <name type="synonym">Gossypium nanking</name>
    <dbReference type="NCBI Taxonomy" id="29729"/>
    <lineage>
        <taxon>Eukaryota</taxon>
        <taxon>Viridiplantae</taxon>
        <taxon>Streptophyta</taxon>
        <taxon>Embryophyta</taxon>
        <taxon>Tracheophyta</taxon>
        <taxon>Spermatophyta</taxon>
        <taxon>Magnoliopsida</taxon>
        <taxon>eudicotyledons</taxon>
        <taxon>Gunneridae</taxon>
        <taxon>Pentapetalae</taxon>
        <taxon>rosids</taxon>
        <taxon>malvids</taxon>
        <taxon>Malvales</taxon>
        <taxon>Malvaceae</taxon>
        <taxon>Malvoideae</taxon>
        <taxon>Gossypium</taxon>
    </lineage>
</organism>
<gene>
    <name evidence="2" type="ORF">F383_11235</name>
</gene>
<dbReference type="GO" id="GO:0016787">
    <property type="term" value="F:hydrolase activity"/>
    <property type="evidence" value="ECO:0007669"/>
    <property type="project" value="UniProtKB-KW"/>
</dbReference>
<dbReference type="AlphaFoldDB" id="A0A0B0PTW9"/>
<name>A0A0B0PTW9_GOSAR</name>
<evidence type="ECO:0000256" key="1">
    <source>
        <dbReference type="SAM" id="MobiDB-lite"/>
    </source>
</evidence>
<keyword evidence="3" id="KW-1185">Reference proteome</keyword>